<dbReference type="Pfam" id="PF02880">
    <property type="entry name" value="PGM_PMM_III"/>
    <property type="match status" value="1"/>
</dbReference>
<comment type="cofactor">
    <cofactor evidence="1">
        <name>Mg(2+)</name>
        <dbReference type="ChEBI" id="CHEBI:18420"/>
    </cofactor>
</comment>
<sequence length="476" mass="50814">MAPKFGTSGLRGLVRELSASLVTDYTHAFLTTVRCDRLYAGRDLRPSSPGIVRSVCRAASEAGVEVVDCGTIATPALAFSSLAAGAAAIMVTGSHVPADRNGLKFYLPDGEVLKADEAKIGAAYVNGSRRKAARSGTIRSDMSAERHYVARYVTGFGPGALKGLRLGVYRHSSVARDTFGQILKRLGAEVVELGHSEVFVPVDTEAIDRKTAYNLRDWSQNHRLDAIVSSDGDADRPMLTDATGKLISGDILGVLTARILKAKSVVTPVSSNDMVRRLPMFEEVILTKIGSPFVLEAMAKAKHAEVVGFEANGGFILGFEATVFGPLAPLPTRDAMLPILGSLLAAKRADCSLAELVAGLPPCVSVSDRLQRVDLDKARAFLSELIEDRTARAAFFASLGEISSADLTDGLRVTFTSGEVLHLRPSGNAPEFRIYAQSASESRAQALVRVARETVGCILKSPKPQKAQIPDPDHQD</sequence>
<evidence type="ECO:0000259" key="7">
    <source>
        <dbReference type="Pfam" id="PF02878"/>
    </source>
</evidence>
<dbReference type="GO" id="GO:0046872">
    <property type="term" value="F:metal ion binding"/>
    <property type="evidence" value="ECO:0007669"/>
    <property type="project" value="UniProtKB-KW"/>
</dbReference>
<dbReference type="SUPFAM" id="SSF55957">
    <property type="entry name" value="Phosphoglucomutase, C-terminal domain"/>
    <property type="match status" value="1"/>
</dbReference>
<protein>
    <submittedName>
        <fullName evidence="10">Phosphomannomutase</fullName>
    </submittedName>
</protein>
<dbReference type="EMBL" id="FORH01000004">
    <property type="protein sequence ID" value="SFJ56871.1"/>
    <property type="molecule type" value="Genomic_DNA"/>
</dbReference>
<dbReference type="STRING" id="588602.SAMN04487991_2432"/>
<keyword evidence="4" id="KW-0479">Metal-binding</keyword>
<evidence type="ECO:0000256" key="3">
    <source>
        <dbReference type="ARBA" id="ARBA00022553"/>
    </source>
</evidence>
<dbReference type="GO" id="GO:0008966">
    <property type="term" value="F:phosphoglucosamine mutase activity"/>
    <property type="evidence" value="ECO:0007669"/>
    <property type="project" value="TreeGrafter"/>
</dbReference>
<dbReference type="GO" id="GO:0006048">
    <property type="term" value="P:UDP-N-acetylglucosamine biosynthetic process"/>
    <property type="evidence" value="ECO:0007669"/>
    <property type="project" value="TreeGrafter"/>
</dbReference>
<dbReference type="InterPro" id="IPR005844">
    <property type="entry name" value="A-D-PHexomutase_a/b/a-I"/>
</dbReference>
<dbReference type="SUPFAM" id="SSF53738">
    <property type="entry name" value="Phosphoglucomutase, first 3 domains"/>
    <property type="match status" value="3"/>
</dbReference>
<dbReference type="Pfam" id="PF02878">
    <property type="entry name" value="PGM_PMM_I"/>
    <property type="match status" value="1"/>
</dbReference>
<evidence type="ECO:0000259" key="8">
    <source>
        <dbReference type="Pfam" id="PF02879"/>
    </source>
</evidence>
<feature type="domain" description="Alpha-D-phosphohexomutase alpha/beta/alpha" evidence="7">
    <location>
        <begin position="4"/>
        <end position="124"/>
    </location>
</feature>
<dbReference type="Gene3D" id="3.30.310.50">
    <property type="entry name" value="Alpha-D-phosphohexomutase, C-terminal domain"/>
    <property type="match status" value="1"/>
</dbReference>
<keyword evidence="11" id="KW-1185">Reference proteome</keyword>
<evidence type="ECO:0000256" key="4">
    <source>
        <dbReference type="ARBA" id="ARBA00022723"/>
    </source>
</evidence>
<dbReference type="GO" id="GO:0005829">
    <property type="term" value="C:cytosol"/>
    <property type="evidence" value="ECO:0007669"/>
    <property type="project" value="TreeGrafter"/>
</dbReference>
<comment type="similarity">
    <text evidence="2">Belongs to the phosphohexose mutase family.</text>
</comment>
<gene>
    <name evidence="10" type="ORF">SAMN04487991_2432</name>
</gene>
<evidence type="ECO:0000256" key="6">
    <source>
        <dbReference type="ARBA" id="ARBA00023235"/>
    </source>
</evidence>
<dbReference type="PANTHER" id="PTHR42946">
    <property type="entry name" value="PHOSPHOHEXOSE MUTASE"/>
    <property type="match status" value="1"/>
</dbReference>
<dbReference type="InterPro" id="IPR016055">
    <property type="entry name" value="A-D-PHexomutase_a/b/a-I/II/III"/>
</dbReference>
<organism evidence="10 11">
    <name type="scientific">Celeribacter neptunius</name>
    <dbReference type="NCBI Taxonomy" id="588602"/>
    <lineage>
        <taxon>Bacteria</taxon>
        <taxon>Pseudomonadati</taxon>
        <taxon>Pseudomonadota</taxon>
        <taxon>Alphaproteobacteria</taxon>
        <taxon>Rhodobacterales</taxon>
        <taxon>Roseobacteraceae</taxon>
        <taxon>Celeribacter</taxon>
    </lineage>
</organism>
<dbReference type="GO" id="GO:0005975">
    <property type="term" value="P:carbohydrate metabolic process"/>
    <property type="evidence" value="ECO:0007669"/>
    <property type="project" value="InterPro"/>
</dbReference>
<dbReference type="GO" id="GO:0004615">
    <property type="term" value="F:phosphomannomutase activity"/>
    <property type="evidence" value="ECO:0007669"/>
    <property type="project" value="TreeGrafter"/>
</dbReference>
<evidence type="ECO:0000313" key="10">
    <source>
        <dbReference type="EMBL" id="SFJ56871.1"/>
    </source>
</evidence>
<evidence type="ECO:0000256" key="1">
    <source>
        <dbReference type="ARBA" id="ARBA00001946"/>
    </source>
</evidence>
<reference evidence="11" key="1">
    <citation type="submission" date="2016-10" db="EMBL/GenBank/DDBJ databases">
        <authorList>
            <person name="Varghese N."/>
            <person name="Submissions S."/>
        </authorList>
    </citation>
    <scope>NUCLEOTIDE SEQUENCE [LARGE SCALE GENOMIC DNA]</scope>
    <source>
        <strain evidence="11">DSM 26471</strain>
    </source>
</reference>
<evidence type="ECO:0000256" key="2">
    <source>
        <dbReference type="ARBA" id="ARBA00010231"/>
    </source>
</evidence>
<dbReference type="InterPro" id="IPR005845">
    <property type="entry name" value="A-D-PHexomutase_a/b/a-II"/>
</dbReference>
<dbReference type="Proteomes" id="UP000199630">
    <property type="component" value="Unassembled WGS sequence"/>
</dbReference>
<dbReference type="OrthoDB" id="9803322at2"/>
<keyword evidence="5" id="KW-0460">Magnesium</keyword>
<dbReference type="RefSeq" id="WP_090060959.1">
    <property type="nucleotide sequence ID" value="NZ_FORH01000004.1"/>
</dbReference>
<dbReference type="Gene3D" id="3.40.120.10">
    <property type="entry name" value="Alpha-D-Glucose-1,6-Bisphosphate, subunit A, domain 3"/>
    <property type="match status" value="3"/>
</dbReference>
<proteinExistence type="inferred from homology"/>
<keyword evidence="6" id="KW-0413">Isomerase</keyword>
<feature type="domain" description="Alpha-D-phosphohexomutase alpha/beta/alpha" evidence="8">
    <location>
        <begin position="148"/>
        <end position="244"/>
    </location>
</feature>
<dbReference type="PANTHER" id="PTHR42946:SF1">
    <property type="entry name" value="PHOSPHOGLUCOMUTASE (ALPHA-D-GLUCOSE-1,6-BISPHOSPHATE-DEPENDENT)"/>
    <property type="match status" value="1"/>
</dbReference>
<accession>A0A1I3SGX3</accession>
<feature type="domain" description="Alpha-D-phosphohexomutase alpha/beta/alpha" evidence="9">
    <location>
        <begin position="249"/>
        <end position="360"/>
    </location>
</feature>
<evidence type="ECO:0000313" key="11">
    <source>
        <dbReference type="Proteomes" id="UP000199630"/>
    </source>
</evidence>
<evidence type="ECO:0000259" key="9">
    <source>
        <dbReference type="Pfam" id="PF02880"/>
    </source>
</evidence>
<dbReference type="AlphaFoldDB" id="A0A1I3SGX3"/>
<dbReference type="InterPro" id="IPR036900">
    <property type="entry name" value="A-D-PHexomutase_C_sf"/>
</dbReference>
<dbReference type="InterPro" id="IPR005846">
    <property type="entry name" value="A-D-PHexomutase_a/b/a-III"/>
</dbReference>
<evidence type="ECO:0000256" key="5">
    <source>
        <dbReference type="ARBA" id="ARBA00022842"/>
    </source>
</evidence>
<dbReference type="InterPro" id="IPR050060">
    <property type="entry name" value="Phosphoglucosamine_mutase"/>
</dbReference>
<name>A0A1I3SGX3_9RHOB</name>
<keyword evidence="3" id="KW-0597">Phosphoprotein</keyword>
<dbReference type="Pfam" id="PF02879">
    <property type="entry name" value="PGM_PMM_II"/>
    <property type="match status" value="1"/>
</dbReference>
<dbReference type="GO" id="GO:0009252">
    <property type="term" value="P:peptidoglycan biosynthetic process"/>
    <property type="evidence" value="ECO:0007669"/>
    <property type="project" value="TreeGrafter"/>
</dbReference>